<evidence type="ECO:0000256" key="1">
    <source>
        <dbReference type="ARBA" id="ARBA00023125"/>
    </source>
</evidence>
<dbReference type="PANTHER" id="PTHR30055:SF235">
    <property type="entry name" value="TRANSCRIPTIONAL REGULATORY PROTEIN"/>
    <property type="match status" value="1"/>
</dbReference>
<protein>
    <submittedName>
        <fullName evidence="4">Transcriptional regulator</fullName>
    </submittedName>
</protein>
<evidence type="ECO:0000313" key="4">
    <source>
        <dbReference type="EMBL" id="AHA12092.1"/>
    </source>
</evidence>
<dbReference type="Gene3D" id="1.10.10.60">
    <property type="entry name" value="Homeodomain-like"/>
    <property type="match status" value="1"/>
</dbReference>
<proteinExistence type="predicted"/>
<dbReference type="SUPFAM" id="SSF46689">
    <property type="entry name" value="Homeodomain-like"/>
    <property type="match status" value="1"/>
</dbReference>
<dbReference type="InterPro" id="IPR041678">
    <property type="entry name" value="TetR_C_16"/>
</dbReference>
<dbReference type="InterPro" id="IPR036271">
    <property type="entry name" value="Tet_transcr_reg_TetR-rel_C_sf"/>
</dbReference>
<dbReference type="InterPro" id="IPR009057">
    <property type="entry name" value="Homeodomain-like_sf"/>
</dbReference>
<accession>U6A3N1</accession>
<dbReference type="Gene3D" id="1.10.357.10">
    <property type="entry name" value="Tetracycline Repressor, domain 2"/>
    <property type="match status" value="1"/>
</dbReference>
<dbReference type="EMBL" id="KF585133">
    <property type="protein sequence ID" value="AHA12092.1"/>
    <property type="molecule type" value="Genomic_DNA"/>
</dbReference>
<dbReference type="OrthoDB" id="3210235at2"/>
<dbReference type="PROSITE" id="PS50977">
    <property type="entry name" value="HTH_TETR_2"/>
    <property type="match status" value="1"/>
</dbReference>
<evidence type="ECO:0000259" key="3">
    <source>
        <dbReference type="PROSITE" id="PS50977"/>
    </source>
</evidence>
<sequence>MSSGGDDAQRETLARDTILRAAREELSECGYEGSTIRGIAKRAAVNSSLIYYYFGSKAGLLRATLDDLARLLEPPRVEGAAAGPATTAGEDLLRRVLPRWESAEYRSAVLAIIRASITRQDAGRLLDALLSPEVLGTSGGCARAPSATGACPHTIMIGAQLVGLMMLRHITPVEPVASASLDRVIALFAPVVQRHLTDHTTKPPAVS</sequence>
<name>U6A3N1_9ACTN</name>
<dbReference type="InterPro" id="IPR001647">
    <property type="entry name" value="HTH_TetR"/>
</dbReference>
<feature type="domain" description="HTH tetR-type" evidence="3">
    <location>
        <begin position="12"/>
        <end position="72"/>
    </location>
</feature>
<dbReference type="GO" id="GO:0000976">
    <property type="term" value="F:transcription cis-regulatory region binding"/>
    <property type="evidence" value="ECO:0007669"/>
    <property type="project" value="TreeGrafter"/>
</dbReference>
<dbReference type="InterPro" id="IPR050109">
    <property type="entry name" value="HTH-type_TetR-like_transc_reg"/>
</dbReference>
<reference evidence="4" key="2">
    <citation type="submission" date="2013-08" db="EMBL/GenBank/DDBJ databases">
        <authorList>
            <person name="Moraes Mantovani S."/>
            <person name="Moore B.S."/>
        </authorList>
    </citation>
    <scope>NUCLEOTIDE SEQUENCE</scope>
    <source>
        <strain evidence="4">CNH-287</strain>
    </source>
</reference>
<keyword evidence="1 2" id="KW-0238">DNA-binding</keyword>
<dbReference type="Pfam" id="PF17920">
    <property type="entry name" value="TetR_C_16"/>
    <property type="match status" value="1"/>
</dbReference>
<dbReference type="PRINTS" id="PR00455">
    <property type="entry name" value="HTHTETR"/>
</dbReference>
<organism evidence="4">
    <name type="scientific">Streptomyces sp. CNH287</name>
    <dbReference type="NCBI Taxonomy" id="1288082"/>
    <lineage>
        <taxon>Bacteria</taxon>
        <taxon>Bacillati</taxon>
        <taxon>Actinomycetota</taxon>
        <taxon>Actinomycetes</taxon>
        <taxon>Kitasatosporales</taxon>
        <taxon>Streptomycetaceae</taxon>
        <taxon>Streptomyces</taxon>
    </lineage>
</organism>
<feature type="DNA-binding region" description="H-T-H motif" evidence="2">
    <location>
        <begin position="35"/>
        <end position="54"/>
    </location>
</feature>
<evidence type="ECO:0000256" key="2">
    <source>
        <dbReference type="PROSITE-ProRule" id="PRU00335"/>
    </source>
</evidence>
<reference evidence="4" key="1">
    <citation type="journal article" date="2013" name="J. Am. Chem. Soc.">
        <title>Flavin-linked oxidase catalyzes pyrrolizine formation of dichloropyrrole-containing polyketide extender unit in chlorizidine a.</title>
        <authorList>
            <person name="Mantovani S.M."/>
            <person name="Moore B.S."/>
        </authorList>
    </citation>
    <scope>NUCLEOTIDE SEQUENCE</scope>
    <source>
        <strain evidence="4">CNH-287</strain>
    </source>
</reference>
<gene>
    <name evidence="4" type="primary">clz20</name>
</gene>
<dbReference type="Pfam" id="PF00440">
    <property type="entry name" value="TetR_N"/>
    <property type="match status" value="1"/>
</dbReference>
<dbReference type="PANTHER" id="PTHR30055">
    <property type="entry name" value="HTH-TYPE TRANSCRIPTIONAL REGULATOR RUTR"/>
    <property type="match status" value="1"/>
</dbReference>
<dbReference type="AlphaFoldDB" id="U6A3N1"/>
<dbReference type="GO" id="GO:0003700">
    <property type="term" value="F:DNA-binding transcription factor activity"/>
    <property type="evidence" value="ECO:0007669"/>
    <property type="project" value="TreeGrafter"/>
</dbReference>
<dbReference type="SUPFAM" id="SSF48498">
    <property type="entry name" value="Tetracyclin repressor-like, C-terminal domain"/>
    <property type="match status" value="1"/>
</dbReference>